<keyword evidence="3" id="KW-0677">Repeat</keyword>
<dbReference type="Proteomes" id="UP000603453">
    <property type="component" value="Unassembled WGS sequence"/>
</dbReference>
<comment type="caution">
    <text evidence="10">The sequence shown here is derived from an EMBL/GenBank/DDBJ whole genome shotgun (WGS) entry which is preliminary data.</text>
</comment>
<protein>
    <recommendedName>
        <fullName evidence="9">C2H2-type domain-containing protein</fullName>
    </recommendedName>
</protein>
<evidence type="ECO:0000256" key="3">
    <source>
        <dbReference type="ARBA" id="ARBA00022737"/>
    </source>
</evidence>
<feature type="region of interest" description="Disordered" evidence="8">
    <location>
        <begin position="668"/>
        <end position="743"/>
    </location>
</feature>
<keyword evidence="6" id="KW-0539">Nucleus</keyword>
<dbReference type="PROSITE" id="PS50157">
    <property type="entry name" value="ZINC_FINGER_C2H2_2"/>
    <property type="match status" value="1"/>
</dbReference>
<dbReference type="PANTHER" id="PTHR24406">
    <property type="entry name" value="TRANSCRIPTIONAL REPRESSOR CTCFL-RELATED"/>
    <property type="match status" value="1"/>
</dbReference>
<dbReference type="OrthoDB" id="6077919at2759"/>
<evidence type="ECO:0000256" key="5">
    <source>
        <dbReference type="ARBA" id="ARBA00022833"/>
    </source>
</evidence>
<dbReference type="GO" id="GO:0008270">
    <property type="term" value="F:zinc ion binding"/>
    <property type="evidence" value="ECO:0007669"/>
    <property type="project" value="UniProtKB-KW"/>
</dbReference>
<evidence type="ECO:0000256" key="1">
    <source>
        <dbReference type="ARBA" id="ARBA00004123"/>
    </source>
</evidence>
<evidence type="ECO:0000256" key="8">
    <source>
        <dbReference type="SAM" id="MobiDB-lite"/>
    </source>
</evidence>
<dbReference type="InterPro" id="IPR050888">
    <property type="entry name" value="ZnF_C2H2-type_TF"/>
</dbReference>
<feature type="compositionally biased region" description="Polar residues" evidence="8">
    <location>
        <begin position="9"/>
        <end position="19"/>
    </location>
</feature>
<dbReference type="GO" id="GO:0005634">
    <property type="term" value="C:nucleus"/>
    <property type="evidence" value="ECO:0007669"/>
    <property type="project" value="UniProtKB-SubCell"/>
</dbReference>
<sequence>MNNKERNEPISSHAAQSPADNGETIVEPPNHEENEAAPPNNTPDQNNSTTIREESVPIKIEPVSEDYFLSHSRIVNNNPYLYKDYNDVYQIINSDEGLCCSACMRPCSIVDFYNHITKDHTMPPTEIAWGSFSTPVLLPVNHKEFPSKPAEPLYNYTPYPELEEGKDKPNPCAVAARLDALKQNSMEAMEENSMEALEDNSMDALENSMEPAAELPALIEIETPIPGKIQTPMPTEIEVPILTEIETPMATEIETPMPMEIGNPVAAEVVTPVVAGIETPVIMEVETPINTRTKPSRYYCRICNMSYMMIGYLKRHLINKHNIAHSPIRQTVTRRRHSLNRPDKVKEANLTSISQNVPSSSQPNLDLPNEDDPDFYCRVCDRKYITGPAFRIHIRRVHNVKLRHDSIRTYRNPGITPDPHDPNLNCGACEKQSANGKTYLTHLKYVHDMSFSLEEAREIKAIKLPPTQRRRAISNPRGNHKCVENIIPDQKDPLNYCGACDRKFSTDRPRHFMDIHGFVSQHGPGYSCVLCVEQLETREDYGNHLRRVHRKKLAERTTVDDFRCRLCATEYTRKVDLSNHLVAIHGLNPTFKYKFTADNVRSVCMYCNEVHLNTCALGQHIVSKHDVQFVYDQVNYHCNLCGKKSRSETKYREHLVLNHKVGRFPHEKDIDIHNRAKPNGKNGLISSHDETEISMGRKSNKRKLSYEEQSYRPSPKRPNNKGVDPINLRRTINLRRKATSSRH</sequence>
<reference evidence="10" key="1">
    <citation type="submission" date="2020-12" db="EMBL/GenBank/DDBJ databases">
        <title>Metabolic potential, ecology and presence of endohyphal bacteria is reflected in genomic diversity of Mucoromycotina.</title>
        <authorList>
            <person name="Muszewska A."/>
            <person name="Okrasinska A."/>
            <person name="Steczkiewicz K."/>
            <person name="Drgas O."/>
            <person name="Orlowska M."/>
            <person name="Perlinska-Lenart U."/>
            <person name="Aleksandrzak-Piekarczyk T."/>
            <person name="Szatraj K."/>
            <person name="Zielenkiewicz U."/>
            <person name="Pilsyk S."/>
            <person name="Malc E."/>
            <person name="Mieczkowski P."/>
            <person name="Kruszewska J.S."/>
            <person name="Biernat P."/>
            <person name="Pawlowska J."/>
        </authorList>
    </citation>
    <scope>NUCLEOTIDE SEQUENCE</scope>
    <source>
        <strain evidence="10">WA0000017839</strain>
    </source>
</reference>
<feature type="compositionally biased region" description="Basic residues" evidence="8">
    <location>
        <begin position="732"/>
        <end position="743"/>
    </location>
</feature>
<keyword evidence="5" id="KW-0862">Zinc</keyword>
<gene>
    <name evidence="10" type="ORF">INT47_003191</name>
</gene>
<dbReference type="AlphaFoldDB" id="A0A8H7R0J2"/>
<name>A0A8H7R0J2_9FUNG</name>
<keyword evidence="4 7" id="KW-0863">Zinc-finger</keyword>
<evidence type="ECO:0000256" key="7">
    <source>
        <dbReference type="PROSITE-ProRule" id="PRU00042"/>
    </source>
</evidence>
<feature type="region of interest" description="Disordered" evidence="8">
    <location>
        <begin position="330"/>
        <end position="366"/>
    </location>
</feature>
<keyword evidence="11" id="KW-1185">Reference proteome</keyword>
<accession>A0A8H7R0J2</accession>
<feature type="region of interest" description="Disordered" evidence="8">
    <location>
        <begin position="1"/>
        <end position="57"/>
    </location>
</feature>
<feature type="compositionally biased region" description="Polar residues" evidence="8">
    <location>
        <begin position="349"/>
        <end position="362"/>
    </location>
</feature>
<organism evidence="10 11">
    <name type="scientific">Mucor saturninus</name>
    <dbReference type="NCBI Taxonomy" id="64648"/>
    <lineage>
        <taxon>Eukaryota</taxon>
        <taxon>Fungi</taxon>
        <taxon>Fungi incertae sedis</taxon>
        <taxon>Mucoromycota</taxon>
        <taxon>Mucoromycotina</taxon>
        <taxon>Mucoromycetes</taxon>
        <taxon>Mucorales</taxon>
        <taxon>Mucorineae</taxon>
        <taxon>Mucoraceae</taxon>
        <taxon>Mucor</taxon>
    </lineage>
</organism>
<feature type="domain" description="C2H2-type" evidence="9">
    <location>
        <begin position="562"/>
        <end position="585"/>
    </location>
</feature>
<dbReference type="EMBL" id="JAEPRD010000077">
    <property type="protein sequence ID" value="KAG2200956.1"/>
    <property type="molecule type" value="Genomic_DNA"/>
</dbReference>
<proteinExistence type="predicted"/>
<dbReference type="PROSITE" id="PS00028">
    <property type="entry name" value="ZINC_FINGER_C2H2_1"/>
    <property type="match status" value="4"/>
</dbReference>
<comment type="subcellular location">
    <subcellularLocation>
        <location evidence="1">Nucleus</location>
    </subcellularLocation>
</comment>
<evidence type="ECO:0000259" key="9">
    <source>
        <dbReference type="PROSITE" id="PS50157"/>
    </source>
</evidence>
<dbReference type="SMART" id="SM00355">
    <property type="entry name" value="ZnF_C2H2"/>
    <property type="match status" value="7"/>
</dbReference>
<evidence type="ECO:0000256" key="6">
    <source>
        <dbReference type="ARBA" id="ARBA00023242"/>
    </source>
</evidence>
<keyword evidence="2" id="KW-0479">Metal-binding</keyword>
<evidence type="ECO:0000313" key="10">
    <source>
        <dbReference type="EMBL" id="KAG2200956.1"/>
    </source>
</evidence>
<dbReference type="Gene3D" id="3.30.160.60">
    <property type="entry name" value="Classic Zinc Finger"/>
    <property type="match status" value="2"/>
</dbReference>
<evidence type="ECO:0000256" key="2">
    <source>
        <dbReference type="ARBA" id="ARBA00022723"/>
    </source>
</evidence>
<evidence type="ECO:0000256" key="4">
    <source>
        <dbReference type="ARBA" id="ARBA00022771"/>
    </source>
</evidence>
<evidence type="ECO:0000313" key="11">
    <source>
        <dbReference type="Proteomes" id="UP000603453"/>
    </source>
</evidence>
<dbReference type="InterPro" id="IPR013087">
    <property type="entry name" value="Znf_C2H2_type"/>
</dbReference>